<feature type="region of interest" description="Disordered" evidence="1">
    <location>
        <begin position="95"/>
        <end position="120"/>
    </location>
</feature>
<dbReference type="AlphaFoldDB" id="A0A8H7Y5X7"/>
<name>A0A8H7Y5X7_PSICU</name>
<reference evidence="2" key="1">
    <citation type="submission" date="2021-02" db="EMBL/GenBank/DDBJ databases">
        <title>Psilocybe cubensis genome.</title>
        <authorList>
            <person name="Mckernan K.J."/>
            <person name="Crawford S."/>
            <person name="Trippe A."/>
            <person name="Kane L.T."/>
            <person name="Mclaughlin S."/>
        </authorList>
    </citation>
    <scope>NUCLEOTIDE SEQUENCE [LARGE SCALE GENOMIC DNA]</scope>
    <source>
        <strain evidence="2">MGC-MH-2018</strain>
    </source>
</reference>
<gene>
    <name evidence="2" type="ORF">JR316_002557</name>
</gene>
<comment type="caution">
    <text evidence="2">The sequence shown here is derived from an EMBL/GenBank/DDBJ whole genome shotgun (WGS) entry which is preliminary data.</text>
</comment>
<protein>
    <submittedName>
        <fullName evidence="2">Uncharacterized protein</fullName>
    </submittedName>
</protein>
<dbReference type="EMBL" id="JAFIQS010000002">
    <property type="protein sequence ID" value="KAG5173052.1"/>
    <property type="molecule type" value="Genomic_DNA"/>
</dbReference>
<sequence length="120" mass="13337">MSDGAQTMWKVDVKADLIGHLWKVKLLGDASRHLIVKPCPTRNAYKFSTCPYRERSFIHSQVLVSVYHAPINTNTNTESSALDYWKEATIPMSHADPMSPLAPEANVTPSSVHFGQPETA</sequence>
<evidence type="ECO:0000313" key="2">
    <source>
        <dbReference type="EMBL" id="KAG5173052.1"/>
    </source>
</evidence>
<proteinExistence type="predicted"/>
<evidence type="ECO:0000256" key="1">
    <source>
        <dbReference type="SAM" id="MobiDB-lite"/>
    </source>
</evidence>
<accession>A0A8H7Y5X7</accession>
<organism evidence="2">
    <name type="scientific">Psilocybe cubensis</name>
    <name type="common">Psychedelic mushroom</name>
    <name type="synonym">Stropharia cubensis</name>
    <dbReference type="NCBI Taxonomy" id="181762"/>
    <lineage>
        <taxon>Eukaryota</taxon>
        <taxon>Fungi</taxon>
        <taxon>Dikarya</taxon>
        <taxon>Basidiomycota</taxon>
        <taxon>Agaricomycotina</taxon>
        <taxon>Agaricomycetes</taxon>
        <taxon>Agaricomycetidae</taxon>
        <taxon>Agaricales</taxon>
        <taxon>Agaricineae</taxon>
        <taxon>Strophariaceae</taxon>
        <taxon>Psilocybe</taxon>
    </lineage>
</organism>
<feature type="compositionally biased region" description="Polar residues" evidence="1">
    <location>
        <begin position="107"/>
        <end position="120"/>
    </location>
</feature>